<protein>
    <recommendedName>
        <fullName evidence="8">TBC1 domain family member 15</fullName>
    </recommendedName>
    <alternativeName>
        <fullName evidence="9">GTPase-activating protein RAB7</fullName>
    </alternativeName>
</protein>
<dbReference type="GeneID" id="106174834"/>
<dbReference type="OrthoDB" id="10264062at2759"/>
<feature type="compositionally biased region" description="Polar residues" evidence="10">
    <location>
        <begin position="675"/>
        <end position="690"/>
    </location>
</feature>
<accession>A0A1S3JPC1</accession>
<dbReference type="Gene3D" id="1.10.472.80">
    <property type="entry name" value="Ypt/Rab-GAP domain of gyp1p, domain 3"/>
    <property type="match status" value="1"/>
</dbReference>
<evidence type="ECO:0000256" key="4">
    <source>
        <dbReference type="ARBA" id="ARBA00022553"/>
    </source>
</evidence>
<organism evidence="12 13">
    <name type="scientific">Lingula anatina</name>
    <name type="common">Brachiopod</name>
    <name type="synonym">Lingula unguis</name>
    <dbReference type="NCBI Taxonomy" id="7574"/>
    <lineage>
        <taxon>Eukaryota</taxon>
        <taxon>Metazoa</taxon>
        <taxon>Spiralia</taxon>
        <taxon>Lophotrochozoa</taxon>
        <taxon>Brachiopoda</taxon>
        <taxon>Linguliformea</taxon>
        <taxon>Lingulata</taxon>
        <taxon>Lingulida</taxon>
        <taxon>Linguloidea</taxon>
        <taxon>Lingulidae</taxon>
        <taxon>Lingula</taxon>
    </lineage>
</organism>
<evidence type="ECO:0000313" key="13">
    <source>
        <dbReference type="RefSeq" id="XP_013411981.1"/>
    </source>
</evidence>
<evidence type="ECO:0000256" key="6">
    <source>
        <dbReference type="ARBA" id="ARBA00055283"/>
    </source>
</evidence>
<dbReference type="PANTHER" id="PTHR22957:SF645">
    <property type="entry name" value="LD27216P"/>
    <property type="match status" value="1"/>
</dbReference>
<dbReference type="PANTHER" id="PTHR22957">
    <property type="entry name" value="TBC1 DOMAIN FAMILY MEMBER GTPASE-ACTIVATING PROTEIN"/>
    <property type="match status" value="1"/>
</dbReference>
<dbReference type="STRING" id="7574.A0A1S3JPC1"/>
<evidence type="ECO:0000256" key="5">
    <source>
        <dbReference type="ARBA" id="ARBA00022990"/>
    </source>
</evidence>
<gene>
    <name evidence="13" type="primary">LOC106174834</name>
</gene>
<dbReference type="AlphaFoldDB" id="A0A1S3JPC1"/>
<dbReference type="SMART" id="SM00164">
    <property type="entry name" value="TBC"/>
    <property type="match status" value="1"/>
</dbReference>
<dbReference type="InterPro" id="IPR035969">
    <property type="entry name" value="Rab-GAP_TBC_sf"/>
</dbReference>
<evidence type="ECO:0000256" key="1">
    <source>
        <dbReference type="ARBA" id="ARBA00004496"/>
    </source>
</evidence>
<dbReference type="GO" id="GO:0005737">
    <property type="term" value="C:cytoplasm"/>
    <property type="evidence" value="ECO:0007669"/>
    <property type="project" value="UniProtKB-SubCell"/>
</dbReference>
<evidence type="ECO:0000256" key="8">
    <source>
        <dbReference type="ARBA" id="ARBA00067480"/>
    </source>
</evidence>
<evidence type="ECO:0000256" key="10">
    <source>
        <dbReference type="SAM" id="MobiDB-lite"/>
    </source>
</evidence>
<keyword evidence="3" id="KW-0963">Cytoplasm</keyword>
<dbReference type="FunFam" id="1.10.8.270:FF:000005">
    <property type="entry name" value="TBC1 domain family member 15"/>
    <property type="match status" value="1"/>
</dbReference>
<dbReference type="Gene3D" id="2.30.29.230">
    <property type="match status" value="1"/>
</dbReference>
<dbReference type="InterPro" id="IPR000195">
    <property type="entry name" value="Rab-GAP-TBC_dom"/>
</dbReference>
<dbReference type="Pfam" id="PF00566">
    <property type="entry name" value="RabGAP-TBC"/>
    <property type="match status" value="1"/>
</dbReference>
<comment type="subcellular location">
    <subcellularLocation>
        <location evidence="1">Cytoplasm</location>
    </subcellularLocation>
</comment>
<feature type="region of interest" description="Disordered" evidence="10">
    <location>
        <begin position="631"/>
        <end position="704"/>
    </location>
</feature>
<evidence type="ECO:0000256" key="9">
    <source>
        <dbReference type="ARBA" id="ARBA00082539"/>
    </source>
</evidence>
<dbReference type="Pfam" id="PF12068">
    <property type="entry name" value="PH_RBD"/>
    <property type="match status" value="1"/>
</dbReference>
<reference evidence="13" key="1">
    <citation type="submission" date="2025-08" db="UniProtKB">
        <authorList>
            <consortium name="RefSeq"/>
        </authorList>
    </citation>
    <scope>IDENTIFICATION</scope>
    <source>
        <tissue evidence="13">Gonads</tissue>
    </source>
</reference>
<evidence type="ECO:0000256" key="2">
    <source>
        <dbReference type="ARBA" id="ARBA00022468"/>
    </source>
</evidence>
<dbReference type="InterPro" id="IPR021935">
    <property type="entry name" value="SGSM1/2_RBD"/>
</dbReference>
<name>A0A1S3JPC1_LINAN</name>
<evidence type="ECO:0000313" key="12">
    <source>
        <dbReference type="Proteomes" id="UP000085678"/>
    </source>
</evidence>
<dbReference type="OMA" id="LPIHVCK"/>
<evidence type="ECO:0000259" key="11">
    <source>
        <dbReference type="PROSITE" id="PS50086"/>
    </source>
</evidence>
<keyword evidence="12" id="KW-1185">Reference proteome</keyword>
<evidence type="ECO:0000256" key="7">
    <source>
        <dbReference type="ARBA" id="ARBA00065268"/>
    </source>
</evidence>
<proteinExistence type="predicted"/>
<evidence type="ECO:0000256" key="3">
    <source>
        <dbReference type="ARBA" id="ARBA00022490"/>
    </source>
</evidence>
<dbReference type="SUPFAM" id="SSF47923">
    <property type="entry name" value="Ypt/Rab-GAP domain of gyp1p"/>
    <property type="match status" value="2"/>
</dbReference>
<keyword evidence="2" id="KW-0343">GTPase activation</keyword>
<dbReference type="RefSeq" id="XP_013411981.1">
    <property type="nucleotide sequence ID" value="XM_013556527.1"/>
</dbReference>
<dbReference type="KEGG" id="lak:106174834"/>
<keyword evidence="5" id="KW-0007">Acetylation</keyword>
<feature type="domain" description="Rab-GAP TBC" evidence="11">
    <location>
        <begin position="341"/>
        <end position="551"/>
    </location>
</feature>
<dbReference type="Gene3D" id="1.10.8.270">
    <property type="entry name" value="putative rabgap domain of human tbc1 domain family member 14 like domains"/>
    <property type="match status" value="1"/>
</dbReference>
<comment type="function">
    <text evidence="6">Acts as a GTPase activating protein for RAB7A. Does not act on RAB4, RAB5 or RAB6.</text>
</comment>
<dbReference type="FunFam" id="1.10.472.80:FF:000005">
    <property type="entry name" value="TBC1 domain family member 15"/>
    <property type="match status" value="1"/>
</dbReference>
<dbReference type="InParanoid" id="A0A1S3JPC1"/>
<feature type="compositionally biased region" description="Polar residues" evidence="10">
    <location>
        <begin position="633"/>
        <end position="658"/>
    </location>
</feature>
<dbReference type="Proteomes" id="UP000085678">
    <property type="component" value="Unplaced"/>
</dbReference>
<dbReference type="PROSITE" id="PS50086">
    <property type="entry name" value="TBC_RABGAP"/>
    <property type="match status" value="1"/>
</dbReference>
<keyword evidence="4" id="KW-0597">Phosphoprotein</keyword>
<dbReference type="GO" id="GO:0005096">
    <property type="term" value="F:GTPase activator activity"/>
    <property type="evidence" value="ECO:0007669"/>
    <property type="project" value="UniProtKB-KW"/>
</dbReference>
<sequence>MASGGKKEAAVKKRGYIGNSVNWMTKKIQNRATHNLSRGNMKSGPRVIYQKDGVYIHTIVHNEDEDALIEGQVEILEKPQGVFIEWRSVADMAAEYAVNPKHEQDSWAVIDAVGYRNESQGSETGSATIQTRRPKQIISFDIKDLKSFKRSKQSLGWSYIIFIQKDGTTHPALHFHKGGSREMINSMERFLSVQRSPNTPGLFLVHEHDPGALSRSFDELQLFKETSQDLVSKFVKDPYSTTLTGFSKVTKFLGEVLMTTDTPPVRPSEEVADILHEAIPGITINAQDEPGFDIVSKCELAERPDVVRSSPLSRLQWEKNMDSEGRIQNVDELQEIIFRGGIEPNLRREVWKFQLQYYDWNSTSKQREEVRKKKVDDYFRMKLQWKSVTEDQKMRFSVLRDRESLIDKDVTRTDRTQTYFMGDPNPKLELLNDILMTYCMYNFDLGYVQGMSDLLAPILVIMDNEVDAFWCFAGFMEIVARNFEMDQKGMKDQLQQLNTLMQLLDPQLYNYLESHESSNMYFCFRWLLILFKREFTFPDIMRLWEVLWTGLPCKNFHLLLCASILDTEKSIMFDNNFGFTEILKHINDISYTIELEPMLTKAEGIYLQLANTTKLPGPIKEILGFDFDRKGSGDSSKTSTPVEGYSTPASTPEHSTPVMSLPLKDSRVGNGGHMGSSSASQETGPTTPDDSSIEILPDPHNVFE</sequence>
<comment type="subunit">
    <text evidence="7">Interacts with non-phosphorylated form of RAB8A; phosphorylation of RAB8A at 'Thr-72' disrupts this interaction. Interacts with ARMC12.</text>
</comment>